<reference evidence="2" key="1">
    <citation type="submission" date="2022-12" db="EMBL/GenBank/DDBJ databases">
        <title>Whole genome sequence analysis of a duck derived balloon bacteium Aerococcus urinaeequi henan2020.</title>
        <authorList>
            <person name="Zhang H."/>
            <person name="Qiao H.X."/>
            <person name="Bian C.Z."/>
            <person name="Shu J.C."/>
        </authorList>
    </citation>
    <scope>NUCLEOTIDE SEQUENCE</scope>
    <source>
        <strain evidence="2">2020-HN-1</strain>
    </source>
</reference>
<accession>A0AA47G8T8</accession>
<evidence type="ECO:0000256" key="1">
    <source>
        <dbReference type="SAM" id="Phobius"/>
    </source>
</evidence>
<gene>
    <name evidence="2" type="ORF">OZ415_09160</name>
</gene>
<sequence length="148" mass="16108">MQIFIIILSILAGSLFPVQGAVNGVLREEVGNPFFSGSLSNLLGMIIMLVLAFATTSQFPLSAPETNTNNWYMWTGGIISALVVSANIVIPRYIGFSKFLAIYMVSQLVMSVLIDHFGLFGSNQQPISLNIVIGVLFLAIGIFFIVFK</sequence>
<dbReference type="Proteomes" id="UP001164714">
    <property type="component" value="Chromosome"/>
</dbReference>
<dbReference type="GO" id="GO:0005886">
    <property type="term" value="C:plasma membrane"/>
    <property type="evidence" value="ECO:0007669"/>
    <property type="project" value="TreeGrafter"/>
</dbReference>
<evidence type="ECO:0000313" key="2">
    <source>
        <dbReference type="EMBL" id="WAT24391.1"/>
    </source>
</evidence>
<dbReference type="Pfam" id="PF04657">
    <property type="entry name" value="DMT_YdcZ"/>
    <property type="match status" value="1"/>
</dbReference>
<organism evidence="2 3">
    <name type="scientific">Aerococcus urinaeequi</name>
    <dbReference type="NCBI Taxonomy" id="51665"/>
    <lineage>
        <taxon>Bacteria</taxon>
        <taxon>Bacillati</taxon>
        <taxon>Bacillota</taxon>
        <taxon>Bacilli</taxon>
        <taxon>Lactobacillales</taxon>
        <taxon>Aerococcaceae</taxon>
        <taxon>Aerococcus</taxon>
    </lineage>
</organism>
<feature type="transmembrane region" description="Helical" evidence="1">
    <location>
        <begin position="39"/>
        <end position="59"/>
    </location>
</feature>
<dbReference type="PANTHER" id="PTHR34821">
    <property type="entry name" value="INNER MEMBRANE PROTEIN YDCZ"/>
    <property type="match status" value="1"/>
</dbReference>
<proteinExistence type="predicted"/>
<dbReference type="RefSeq" id="WP_059133937.1">
    <property type="nucleotide sequence ID" value="NZ_CP114063.1"/>
</dbReference>
<evidence type="ECO:0000313" key="3">
    <source>
        <dbReference type="Proteomes" id="UP001164714"/>
    </source>
</evidence>
<keyword evidence="1" id="KW-0812">Transmembrane</keyword>
<dbReference type="EMBL" id="CP114063">
    <property type="protein sequence ID" value="WAT24391.1"/>
    <property type="molecule type" value="Genomic_DNA"/>
</dbReference>
<keyword evidence="1" id="KW-0472">Membrane</keyword>
<feature type="transmembrane region" description="Helical" evidence="1">
    <location>
        <begin position="71"/>
        <end position="94"/>
    </location>
</feature>
<name>A0AA47G8T8_9LACT</name>
<dbReference type="InterPro" id="IPR006750">
    <property type="entry name" value="YdcZ"/>
</dbReference>
<protein>
    <submittedName>
        <fullName evidence="2">DMT family transporter</fullName>
    </submittedName>
</protein>
<feature type="transmembrane region" description="Helical" evidence="1">
    <location>
        <begin position="100"/>
        <end position="120"/>
    </location>
</feature>
<feature type="transmembrane region" description="Helical" evidence="1">
    <location>
        <begin position="127"/>
        <end position="147"/>
    </location>
</feature>
<keyword evidence="1" id="KW-1133">Transmembrane helix</keyword>
<dbReference type="PANTHER" id="PTHR34821:SF2">
    <property type="entry name" value="INNER MEMBRANE PROTEIN YDCZ"/>
    <property type="match status" value="1"/>
</dbReference>
<dbReference type="AlphaFoldDB" id="A0AA47G8T8"/>